<dbReference type="GO" id="GO:0052621">
    <property type="term" value="F:diguanylate cyclase activity"/>
    <property type="evidence" value="ECO:0007669"/>
    <property type="project" value="UniProtKB-EC"/>
</dbReference>
<dbReference type="PANTHER" id="PTHR45138:SF9">
    <property type="entry name" value="DIGUANYLATE CYCLASE DGCM-RELATED"/>
    <property type="match status" value="1"/>
</dbReference>
<organism evidence="7 8">
    <name type="scientific">Alteromonas marina</name>
    <dbReference type="NCBI Taxonomy" id="203795"/>
    <lineage>
        <taxon>Bacteria</taxon>
        <taxon>Pseudomonadati</taxon>
        <taxon>Pseudomonadota</taxon>
        <taxon>Gammaproteobacteria</taxon>
        <taxon>Alteromonadales</taxon>
        <taxon>Alteromonadaceae</taxon>
        <taxon>Alteromonas/Salinimonas group</taxon>
        <taxon>Alteromonas</taxon>
    </lineage>
</organism>
<dbReference type="SMART" id="SM00267">
    <property type="entry name" value="GGDEF"/>
    <property type="match status" value="1"/>
</dbReference>
<dbReference type="InterPro" id="IPR001789">
    <property type="entry name" value="Sig_transdc_resp-reg_receiver"/>
</dbReference>
<dbReference type="Pfam" id="PF00990">
    <property type="entry name" value="GGDEF"/>
    <property type="match status" value="1"/>
</dbReference>
<sequence>MQQHVLIIENGEGNLELIAKLVRRAGLTPVGATSLTEGKARFSQNMPETFLCAIVAYSLPDAPKGEAIDFTVESFIPTIATTESLDSAIRDKVLERDVVDYIPKENSQNYDYLNRLISRLEKNKSTGVVVVSTNRVLRSKTVSLLQRHNFIAFECLTATDAMQCLSEHKNVRLVITDNTLPDMTGTHFVASLRKAFSKEQLAIMGVAGGKGMLMSAYFIKSGANDFLRVPYCHEEFLCRVMQNVEYIESVEEIRRVANTDYLTGLPNRRHFFYMVTVQHQNLSEDHALALIDLDFFKSINDTHGHDAGDIVLKAMAALIEFYFPDEIISRFGGEEFCIYMPSTPLKEACERLDDFRKVVEAEIIQLPKSDIKVTCSIGVSGAHTQRVDKLLSLADKQLYAAKNSGRNQVKCEPPDVPQQEQASLL</sequence>
<feature type="domain" description="GGDEF" evidence="6">
    <location>
        <begin position="284"/>
        <end position="414"/>
    </location>
</feature>
<protein>
    <recommendedName>
        <fullName evidence="2">diguanylate cyclase</fullName>
        <ecNumber evidence="2">2.7.7.65</ecNumber>
    </recommendedName>
</protein>
<evidence type="ECO:0000313" key="8">
    <source>
        <dbReference type="Proteomes" id="UP000031197"/>
    </source>
</evidence>
<dbReference type="SUPFAM" id="SSF52172">
    <property type="entry name" value="CheY-like"/>
    <property type="match status" value="2"/>
</dbReference>
<evidence type="ECO:0000256" key="2">
    <source>
        <dbReference type="ARBA" id="ARBA00012528"/>
    </source>
</evidence>
<evidence type="ECO:0000259" key="5">
    <source>
        <dbReference type="PROSITE" id="PS50110"/>
    </source>
</evidence>
<gene>
    <name evidence="7" type="ORF">RJ41_11920</name>
</gene>
<name>A0A0B3YDP6_9ALTE</name>
<dbReference type="GO" id="GO:0000160">
    <property type="term" value="P:phosphorelay signal transduction system"/>
    <property type="evidence" value="ECO:0007669"/>
    <property type="project" value="InterPro"/>
</dbReference>
<feature type="domain" description="Response regulatory" evidence="5">
    <location>
        <begin position="127"/>
        <end position="244"/>
    </location>
</feature>
<dbReference type="NCBIfam" id="TIGR00254">
    <property type="entry name" value="GGDEF"/>
    <property type="match status" value="1"/>
</dbReference>
<comment type="cofactor">
    <cofactor evidence="1">
        <name>Mg(2+)</name>
        <dbReference type="ChEBI" id="CHEBI:18420"/>
    </cofactor>
</comment>
<dbReference type="CDD" id="cd01949">
    <property type="entry name" value="GGDEF"/>
    <property type="match status" value="1"/>
</dbReference>
<evidence type="ECO:0000259" key="6">
    <source>
        <dbReference type="PROSITE" id="PS50887"/>
    </source>
</evidence>
<evidence type="ECO:0000256" key="4">
    <source>
        <dbReference type="PROSITE-ProRule" id="PRU00169"/>
    </source>
</evidence>
<reference evidence="7 8" key="1">
    <citation type="submission" date="2014-12" db="EMBL/GenBank/DDBJ databases">
        <title>Genome sequencing of Alteromonas marina AD001.</title>
        <authorList>
            <person name="Adrian T.G.S."/>
            <person name="Chan K.G."/>
        </authorList>
    </citation>
    <scope>NUCLEOTIDE SEQUENCE [LARGE SCALE GENOMIC DNA]</scope>
    <source>
        <strain evidence="7 8">AD001</strain>
    </source>
</reference>
<dbReference type="PROSITE" id="PS50887">
    <property type="entry name" value="GGDEF"/>
    <property type="match status" value="1"/>
</dbReference>
<dbReference type="GO" id="GO:1902201">
    <property type="term" value="P:negative regulation of bacterial-type flagellum-dependent cell motility"/>
    <property type="evidence" value="ECO:0007669"/>
    <property type="project" value="TreeGrafter"/>
</dbReference>
<dbReference type="FunFam" id="3.30.70.270:FF:000001">
    <property type="entry name" value="Diguanylate cyclase domain protein"/>
    <property type="match status" value="1"/>
</dbReference>
<accession>A0A0B3YDP6</accession>
<dbReference type="InterPro" id="IPR029787">
    <property type="entry name" value="Nucleotide_cyclase"/>
</dbReference>
<dbReference type="AlphaFoldDB" id="A0A0B3YDP6"/>
<evidence type="ECO:0000256" key="3">
    <source>
        <dbReference type="ARBA" id="ARBA00034247"/>
    </source>
</evidence>
<dbReference type="RefSeq" id="WP_039220989.1">
    <property type="nucleotide sequence ID" value="NZ_JWLW01000019.1"/>
</dbReference>
<proteinExistence type="predicted"/>
<evidence type="ECO:0000256" key="1">
    <source>
        <dbReference type="ARBA" id="ARBA00001946"/>
    </source>
</evidence>
<dbReference type="Gene3D" id="3.30.70.270">
    <property type="match status" value="1"/>
</dbReference>
<dbReference type="OrthoDB" id="9812260at2"/>
<dbReference type="InterPro" id="IPR043128">
    <property type="entry name" value="Rev_trsase/Diguanyl_cyclase"/>
</dbReference>
<comment type="caution">
    <text evidence="7">The sequence shown here is derived from an EMBL/GenBank/DDBJ whole genome shotgun (WGS) entry which is preliminary data.</text>
</comment>
<keyword evidence="8" id="KW-1185">Reference proteome</keyword>
<dbReference type="EC" id="2.7.7.65" evidence="2"/>
<dbReference type="SMART" id="SM00448">
    <property type="entry name" value="REC"/>
    <property type="match status" value="1"/>
</dbReference>
<dbReference type="InterPro" id="IPR050469">
    <property type="entry name" value="Diguanylate_Cyclase"/>
</dbReference>
<dbReference type="PANTHER" id="PTHR45138">
    <property type="entry name" value="REGULATORY COMPONENTS OF SENSORY TRANSDUCTION SYSTEM"/>
    <property type="match status" value="1"/>
</dbReference>
<keyword evidence="4" id="KW-0597">Phosphoprotein</keyword>
<dbReference type="InterPro" id="IPR000160">
    <property type="entry name" value="GGDEF_dom"/>
</dbReference>
<evidence type="ECO:0000313" key="7">
    <source>
        <dbReference type="EMBL" id="KHT51336.1"/>
    </source>
</evidence>
<dbReference type="GO" id="GO:0005886">
    <property type="term" value="C:plasma membrane"/>
    <property type="evidence" value="ECO:0007669"/>
    <property type="project" value="TreeGrafter"/>
</dbReference>
<dbReference type="EMBL" id="JWLW01000019">
    <property type="protein sequence ID" value="KHT51336.1"/>
    <property type="molecule type" value="Genomic_DNA"/>
</dbReference>
<dbReference type="SUPFAM" id="SSF55073">
    <property type="entry name" value="Nucleotide cyclase"/>
    <property type="match status" value="1"/>
</dbReference>
<dbReference type="InterPro" id="IPR011006">
    <property type="entry name" value="CheY-like_superfamily"/>
</dbReference>
<dbReference type="GO" id="GO:0043709">
    <property type="term" value="P:cell adhesion involved in single-species biofilm formation"/>
    <property type="evidence" value="ECO:0007669"/>
    <property type="project" value="TreeGrafter"/>
</dbReference>
<feature type="modified residue" description="4-aspartylphosphate" evidence="4">
    <location>
        <position position="177"/>
    </location>
</feature>
<dbReference type="Pfam" id="PF00072">
    <property type="entry name" value="Response_reg"/>
    <property type="match status" value="1"/>
</dbReference>
<comment type="catalytic activity">
    <reaction evidence="3">
        <text>2 GTP = 3',3'-c-di-GMP + 2 diphosphate</text>
        <dbReference type="Rhea" id="RHEA:24898"/>
        <dbReference type="ChEBI" id="CHEBI:33019"/>
        <dbReference type="ChEBI" id="CHEBI:37565"/>
        <dbReference type="ChEBI" id="CHEBI:58805"/>
        <dbReference type="EC" id="2.7.7.65"/>
    </reaction>
</comment>
<dbReference type="PROSITE" id="PS50110">
    <property type="entry name" value="RESPONSE_REGULATORY"/>
    <property type="match status" value="1"/>
</dbReference>
<dbReference type="Proteomes" id="UP000031197">
    <property type="component" value="Unassembled WGS sequence"/>
</dbReference>
<dbReference type="Gene3D" id="3.40.50.2300">
    <property type="match status" value="2"/>
</dbReference>